<accession>A0ABQ3L154</accession>
<evidence type="ECO:0000313" key="2">
    <source>
        <dbReference type="Proteomes" id="UP000659697"/>
    </source>
</evidence>
<sequence length="99" mass="11193">MLSGQYGRALNWLLLYKPQSLTDYQHFAHIFTLVTAAAPKKGSRVVFRRNAHYFKAKFDAMVITGAEITGFQAVLPILIPAKLNMDFYGIGFAFNFCNK</sequence>
<dbReference type="EMBL" id="BNAO01000008">
    <property type="protein sequence ID" value="GHG74993.1"/>
    <property type="molecule type" value="Genomic_DNA"/>
</dbReference>
<keyword evidence="2" id="KW-1185">Reference proteome</keyword>
<evidence type="ECO:0000313" key="1">
    <source>
        <dbReference type="EMBL" id="GHG74993.1"/>
    </source>
</evidence>
<proteinExistence type="predicted"/>
<organism evidence="1 2">
    <name type="scientific">Alishewanella longhuensis</name>
    <dbReference type="NCBI Taxonomy" id="1091037"/>
    <lineage>
        <taxon>Bacteria</taxon>
        <taxon>Pseudomonadati</taxon>
        <taxon>Pseudomonadota</taxon>
        <taxon>Gammaproteobacteria</taxon>
        <taxon>Alteromonadales</taxon>
        <taxon>Alteromonadaceae</taxon>
        <taxon>Alishewanella</taxon>
    </lineage>
</organism>
<dbReference type="Proteomes" id="UP000659697">
    <property type="component" value="Unassembled WGS sequence"/>
</dbReference>
<protein>
    <submittedName>
        <fullName evidence="1">Uncharacterized protein</fullName>
    </submittedName>
</protein>
<name>A0ABQ3L154_9ALTE</name>
<reference evidence="2" key="1">
    <citation type="journal article" date="2019" name="Int. J. Syst. Evol. Microbiol.">
        <title>The Global Catalogue of Microorganisms (GCM) 10K type strain sequencing project: providing services to taxonomists for standard genome sequencing and annotation.</title>
        <authorList>
            <consortium name="The Broad Institute Genomics Platform"/>
            <consortium name="The Broad Institute Genome Sequencing Center for Infectious Disease"/>
            <person name="Wu L."/>
            <person name="Ma J."/>
        </authorList>
    </citation>
    <scope>NUCLEOTIDE SEQUENCE [LARGE SCALE GENOMIC DNA]</scope>
    <source>
        <strain evidence="2">CGMCC 1.7003</strain>
    </source>
</reference>
<comment type="caution">
    <text evidence="1">The sequence shown here is derived from an EMBL/GenBank/DDBJ whole genome shotgun (WGS) entry which is preliminary data.</text>
</comment>
<gene>
    <name evidence="1" type="ORF">GCM10010919_28890</name>
</gene>